<protein>
    <submittedName>
        <fullName evidence="4">NACHT domain-containing protein</fullName>
    </submittedName>
</protein>
<organism evidence="4 5">
    <name type="scientific">Amycolatopsis nalaikhensis</name>
    <dbReference type="NCBI Taxonomy" id="715472"/>
    <lineage>
        <taxon>Bacteria</taxon>
        <taxon>Bacillati</taxon>
        <taxon>Actinomycetota</taxon>
        <taxon>Actinomycetes</taxon>
        <taxon>Pseudonocardiales</taxon>
        <taxon>Pseudonocardiaceae</taxon>
        <taxon>Amycolatopsis</taxon>
    </lineage>
</organism>
<dbReference type="SUPFAM" id="SSF52540">
    <property type="entry name" value="P-loop containing nucleoside triphosphate hydrolases"/>
    <property type="match status" value="1"/>
</dbReference>
<keyword evidence="2" id="KW-0067">ATP-binding</keyword>
<dbReference type="PANTHER" id="PTHR46844">
    <property type="entry name" value="SLR5058 PROTEIN"/>
    <property type="match status" value="1"/>
</dbReference>
<dbReference type="Pfam" id="PF22733">
    <property type="entry name" value="NNH1"/>
    <property type="match status" value="1"/>
</dbReference>
<dbReference type="Gene3D" id="3.40.50.300">
    <property type="entry name" value="P-loop containing nucleotide triphosphate hydrolases"/>
    <property type="match status" value="1"/>
</dbReference>
<keyword evidence="1" id="KW-0547">Nucleotide-binding</keyword>
<dbReference type="EMBL" id="CP127173">
    <property type="protein sequence ID" value="WIV59951.1"/>
    <property type="molecule type" value="Genomic_DNA"/>
</dbReference>
<evidence type="ECO:0000313" key="5">
    <source>
        <dbReference type="Proteomes" id="UP001227101"/>
    </source>
</evidence>
<dbReference type="InterPro" id="IPR007111">
    <property type="entry name" value="NACHT_NTPase"/>
</dbReference>
<keyword evidence="5" id="KW-1185">Reference proteome</keyword>
<evidence type="ECO:0000313" key="4">
    <source>
        <dbReference type="EMBL" id="WIV59951.1"/>
    </source>
</evidence>
<dbReference type="InterPro" id="IPR027417">
    <property type="entry name" value="P-loop_NTPase"/>
</dbReference>
<dbReference type="PANTHER" id="PTHR46844:SF1">
    <property type="entry name" value="SLR5058 PROTEIN"/>
    <property type="match status" value="1"/>
</dbReference>
<accession>A0ABY8XWX6</accession>
<evidence type="ECO:0000259" key="3">
    <source>
        <dbReference type="PROSITE" id="PS50837"/>
    </source>
</evidence>
<dbReference type="InterPro" id="IPR032675">
    <property type="entry name" value="LRR_dom_sf"/>
</dbReference>
<dbReference type="SUPFAM" id="SSF52058">
    <property type="entry name" value="L domain-like"/>
    <property type="match status" value="1"/>
</dbReference>
<dbReference type="Pfam" id="PF05729">
    <property type="entry name" value="NACHT"/>
    <property type="match status" value="1"/>
</dbReference>
<gene>
    <name evidence="4" type="ORF">QP939_15715</name>
</gene>
<sequence>MEKQLAGLNDRRKLKLLFTNLESRVADRLLPFIDVEFRGLPEHERAAAVEAAHETFERAALTDEDLFATDLDAAYLYRYLLGTAPRIPREFLLSTDGTEFYQRVLRECCAYLVQVTTTLPRFQSGALVEVLRRETDILETVRNVLAALPERRHPDDFAADFRRQVVTALDRMALFGAGLTDATRLYPLSVAYLSLNVSSEDNFATGDRIEQVLPRTSRILLRGEAGSGKTTLLQWLAVQCASRQLKDVDGWTDLEPFLVRLRRFSRSPLPTPERFLEEVGRHIADEMPNGWVQQRLRSGRAVLLVDGLDELPDERRGEVRDWLRELVGAFPQARFVVTTRPSAVVSDWLRNEDFTEIRLQPMTPRDVRTFVTRWHAALPGTALEEQRDSLIEAIGARRALRRLAENPLLCALLCALHHEGSGRLPDNRMELYEVALRMLLDNRDLERRIEATVRLSLPEKLVLLRSLAYWLVRNDHTDVPASDAEARVAAKLRSMGQIDVTPHTVFRHLLDRGGVLREPVPGRIDFVHRTFQEYLAAQAAVEEDDIGILTTNAHLDQWREVVVLAAGHAHRLQRERLLDGILQSDADEHERLKLDLVALACLETSPVLSERLRNEIEDRASALIPPTTFDEAEALAASGDFVLDLLADFEPEPRQVPLLVRTAALIGGPAALDFLARYSGSRDVNTTLELIAAWERFDPAEYVERVLADSPLLDGFLAVYDPALLPGLEHLRSLVRLRCGFGSGYGRLDFVRDLPRLEALEIDDSAGYDLPSLAGTSLTRLVLVGPSNRQSVDLTPLAEVRGLTSVEARLGTHGWAALSELPHLRQLELSWIDDPSRLSDLSPLTGLRSVCLNHVVRFTDLTPLAFLDDPHTVRLHDCRTLEDVTLLSRWADGLRSLRLLECPFVDLTPIAGLTGLQTLDLTGTELPDLSLLSGLRQLRELRVRNPQGEPGLSPLADLPHLTALTITGRGPLDLRPLADRSGLEIRVGKLVQLAGVELLGPDSTVVTIRDR</sequence>
<proteinExistence type="predicted"/>
<name>A0ABY8XWX6_9PSEU</name>
<feature type="domain" description="NACHT" evidence="3">
    <location>
        <begin position="217"/>
        <end position="542"/>
    </location>
</feature>
<dbReference type="InterPro" id="IPR054547">
    <property type="entry name" value="NNH1"/>
</dbReference>
<dbReference type="Gene3D" id="3.80.10.10">
    <property type="entry name" value="Ribonuclease Inhibitor"/>
    <property type="match status" value="1"/>
</dbReference>
<reference evidence="4 5" key="1">
    <citation type="submission" date="2023-06" db="EMBL/GenBank/DDBJ databases">
        <authorList>
            <person name="Oyuntsetseg B."/>
            <person name="Kim S.B."/>
        </authorList>
    </citation>
    <scope>NUCLEOTIDE SEQUENCE [LARGE SCALE GENOMIC DNA]</scope>
    <source>
        <strain evidence="4 5">2-2</strain>
    </source>
</reference>
<evidence type="ECO:0000256" key="1">
    <source>
        <dbReference type="ARBA" id="ARBA00022741"/>
    </source>
</evidence>
<dbReference type="PROSITE" id="PS50837">
    <property type="entry name" value="NACHT"/>
    <property type="match status" value="1"/>
</dbReference>
<evidence type="ECO:0000256" key="2">
    <source>
        <dbReference type="ARBA" id="ARBA00022840"/>
    </source>
</evidence>
<dbReference type="Proteomes" id="UP001227101">
    <property type="component" value="Chromosome"/>
</dbReference>